<dbReference type="RefSeq" id="WP_016610526.1">
    <property type="nucleotide sequence ID" value="NZ_CABHBI010000012.1"/>
</dbReference>
<evidence type="ECO:0000313" key="1">
    <source>
        <dbReference type="EMBL" id="VYU41290.1"/>
    </source>
</evidence>
<gene>
    <name evidence="1" type="ORF">ECLFYP2_03235</name>
</gene>
<dbReference type="AlphaFoldDB" id="A0A6N3EJI9"/>
<name>A0A6N3EJI9_ENTCA</name>
<organism evidence="1">
    <name type="scientific">Enterococcus casseliflavus</name>
    <name type="common">Enterococcus flavescens</name>
    <dbReference type="NCBI Taxonomy" id="37734"/>
    <lineage>
        <taxon>Bacteria</taxon>
        <taxon>Bacillati</taxon>
        <taxon>Bacillota</taxon>
        <taxon>Bacilli</taxon>
        <taxon>Lactobacillales</taxon>
        <taxon>Enterococcaceae</taxon>
        <taxon>Enterococcus</taxon>
    </lineage>
</organism>
<dbReference type="EMBL" id="CACRTX010000013">
    <property type="protein sequence ID" value="VYU41290.1"/>
    <property type="molecule type" value="Genomic_DNA"/>
</dbReference>
<accession>A0A6N3EJI9</accession>
<reference evidence="1" key="1">
    <citation type="submission" date="2019-11" db="EMBL/GenBank/DDBJ databases">
        <authorList>
            <person name="Feng L."/>
        </authorList>
    </citation>
    <scope>NUCLEOTIDE SEQUENCE</scope>
    <source>
        <strain evidence="1">ECasseliflavusLFYP2</strain>
    </source>
</reference>
<proteinExistence type="predicted"/>
<protein>
    <submittedName>
        <fullName evidence="1">Uncharacterized protein</fullName>
    </submittedName>
</protein>
<sequence length="163" mass="18137">MNKKLLATTFLSTLLLVGSNPLLSNASELSSEKEVPVEIQEGKVDISFNGDTTSKVDFQLSDFDLNSDVRKQTKVLKAIATVSNTKSDDTYVNILARLDQYGNGLDVQPSNPYTQADMVQRMTSKQIEKEFDVILDADAYVWRGNRDSSMKIILSAQEVPSPW</sequence>